<protein>
    <submittedName>
        <fullName evidence="1">Uncharacterized protein</fullName>
    </submittedName>
</protein>
<accession>A0A4C1SCJ0</accession>
<organism evidence="1 2">
    <name type="scientific">Eumeta variegata</name>
    <name type="common">Bagworm moth</name>
    <name type="synonym">Eumeta japonica</name>
    <dbReference type="NCBI Taxonomy" id="151549"/>
    <lineage>
        <taxon>Eukaryota</taxon>
        <taxon>Metazoa</taxon>
        <taxon>Ecdysozoa</taxon>
        <taxon>Arthropoda</taxon>
        <taxon>Hexapoda</taxon>
        <taxon>Insecta</taxon>
        <taxon>Pterygota</taxon>
        <taxon>Neoptera</taxon>
        <taxon>Endopterygota</taxon>
        <taxon>Lepidoptera</taxon>
        <taxon>Glossata</taxon>
        <taxon>Ditrysia</taxon>
        <taxon>Tineoidea</taxon>
        <taxon>Psychidae</taxon>
        <taxon>Oiketicinae</taxon>
        <taxon>Eumeta</taxon>
    </lineage>
</organism>
<dbReference type="Proteomes" id="UP000299102">
    <property type="component" value="Unassembled WGS sequence"/>
</dbReference>
<name>A0A4C1SCJ0_EUMVA</name>
<dbReference type="AlphaFoldDB" id="A0A4C1SCJ0"/>
<evidence type="ECO:0000313" key="2">
    <source>
        <dbReference type="Proteomes" id="UP000299102"/>
    </source>
</evidence>
<evidence type="ECO:0000313" key="1">
    <source>
        <dbReference type="EMBL" id="GBO99565.1"/>
    </source>
</evidence>
<comment type="caution">
    <text evidence="1">The sequence shown here is derived from an EMBL/GenBank/DDBJ whole genome shotgun (WGS) entry which is preliminary data.</text>
</comment>
<reference evidence="1 2" key="1">
    <citation type="journal article" date="2019" name="Commun. Biol.">
        <title>The bagworm genome reveals a unique fibroin gene that provides high tensile strength.</title>
        <authorList>
            <person name="Kono N."/>
            <person name="Nakamura H."/>
            <person name="Ohtoshi R."/>
            <person name="Tomita M."/>
            <person name="Numata K."/>
            <person name="Arakawa K."/>
        </authorList>
    </citation>
    <scope>NUCLEOTIDE SEQUENCE [LARGE SCALE GENOMIC DNA]</scope>
</reference>
<dbReference type="EMBL" id="BGZK01003286">
    <property type="protein sequence ID" value="GBO99565.1"/>
    <property type="molecule type" value="Genomic_DNA"/>
</dbReference>
<proteinExistence type="predicted"/>
<sequence>MSSEISPTGSVRSIALRGVRPFSLDTPYIKEKQYKPMFRHTTRKLVILFFRYHLLYSTKPHFFPQSATPEPDDMPRILPTNLVTCCSPCENIYM</sequence>
<gene>
    <name evidence="1" type="ORF">EVAR_70160_1</name>
</gene>
<keyword evidence="2" id="KW-1185">Reference proteome</keyword>